<dbReference type="PROSITE" id="PS51462">
    <property type="entry name" value="NUDIX"/>
    <property type="match status" value="1"/>
</dbReference>
<keyword evidence="2" id="KW-0812">Transmembrane</keyword>
<evidence type="ECO:0000256" key="1">
    <source>
        <dbReference type="SAM" id="MobiDB-lite"/>
    </source>
</evidence>
<dbReference type="SUPFAM" id="SSF55811">
    <property type="entry name" value="Nudix"/>
    <property type="match status" value="1"/>
</dbReference>
<keyword evidence="5" id="KW-1185">Reference proteome</keyword>
<comment type="caution">
    <text evidence="4">The sequence shown here is derived from an EMBL/GenBank/DDBJ whole genome shotgun (WGS) entry which is preliminary data.</text>
</comment>
<keyword evidence="2" id="KW-1133">Transmembrane helix</keyword>
<evidence type="ECO:0000256" key="2">
    <source>
        <dbReference type="SAM" id="Phobius"/>
    </source>
</evidence>
<keyword evidence="2" id="KW-0472">Membrane</keyword>
<dbReference type="GO" id="GO:0016787">
    <property type="term" value="F:hydrolase activity"/>
    <property type="evidence" value="ECO:0007669"/>
    <property type="project" value="UniProtKB-KW"/>
</dbReference>
<keyword evidence="4" id="KW-0378">Hydrolase</keyword>
<feature type="non-terminal residue" evidence="4">
    <location>
        <position position="1"/>
    </location>
</feature>
<sequence length="202" mass="22799">NEARRGSGLGILMGCMMRLIRYLFFSTMLFCGVIEAAGPAGIVLYFKSGEEVYLLLADDVVGQRGWSAFGGGANEGESTEETAAREASEETRGFYQKADLLELIRGQKPVVSHGYTMYFAEVPYAPAIRIQQHPLENKLAVWNYEKRYFAWVPLSDLERALKDEDPALDPLYLPAKSPKKEYWNVWLRSVKAAYAQKACPWQ</sequence>
<feature type="transmembrane region" description="Helical" evidence="2">
    <location>
        <begin position="22"/>
        <end position="46"/>
    </location>
</feature>
<evidence type="ECO:0000313" key="4">
    <source>
        <dbReference type="EMBL" id="MFD2158369.1"/>
    </source>
</evidence>
<dbReference type="InterPro" id="IPR015797">
    <property type="entry name" value="NUDIX_hydrolase-like_dom_sf"/>
</dbReference>
<dbReference type="EMBL" id="JBHUJB010000022">
    <property type="protein sequence ID" value="MFD2158369.1"/>
    <property type="molecule type" value="Genomic_DNA"/>
</dbReference>
<feature type="domain" description="Nudix hydrolase" evidence="3">
    <location>
        <begin position="35"/>
        <end position="174"/>
    </location>
</feature>
<dbReference type="Pfam" id="PF00293">
    <property type="entry name" value="NUDIX"/>
    <property type="match status" value="1"/>
</dbReference>
<reference evidence="5" key="1">
    <citation type="journal article" date="2019" name="Int. J. Syst. Evol. Microbiol.">
        <title>The Global Catalogue of Microorganisms (GCM) 10K type strain sequencing project: providing services to taxonomists for standard genome sequencing and annotation.</title>
        <authorList>
            <consortium name="The Broad Institute Genomics Platform"/>
            <consortium name="The Broad Institute Genome Sequencing Center for Infectious Disease"/>
            <person name="Wu L."/>
            <person name="Ma J."/>
        </authorList>
    </citation>
    <scope>NUCLEOTIDE SEQUENCE [LARGE SCALE GENOMIC DNA]</scope>
    <source>
        <strain evidence="5">CCUG 57942</strain>
    </source>
</reference>
<organism evidence="4 5">
    <name type="scientific">Rubritalea tangerina</name>
    <dbReference type="NCBI Taxonomy" id="430798"/>
    <lineage>
        <taxon>Bacteria</taxon>
        <taxon>Pseudomonadati</taxon>
        <taxon>Verrucomicrobiota</taxon>
        <taxon>Verrucomicrobiia</taxon>
        <taxon>Verrucomicrobiales</taxon>
        <taxon>Rubritaleaceae</taxon>
        <taxon>Rubritalea</taxon>
    </lineage>
</organism>
<dbReference type="Gene3D" id="3.90.79.10">
    <property type="entry name" value="Nucleoside Triphosphate Pyrophosphohydrolase"/>
    <property type="match status" value="1"/>
</dbReference>
<dbReference type="InterPro" id="IPR000086">
    <property type="entry name" value="NUDIX_hydrolase_dom"/>
</dbReference>
<evidence type="ECO:0000259" key="3">
    <source>
        <dbReference type="PROSITE" id="PS51462"/>
    </source>
</evidence>
<protein>
    <submittedName>
        <fullName evidence="4">NUDIX hydrolase</fullName>
    </submittedName>
</protein>
<dbReference type="Proteomes" id="UP001597389">
    <property type="component" value="Unassembled WGS sequence"/>
</dbReference>
<dbReference type="RefSeq" id="WP_377177673.1">
    <property type="nucleotide sequence ID" value="NZ_JBHUJB010000022.1"/>
</dbReference>
<feature type="region of interest" description="Disordered" evidence="1">
    <location>
        <begin position="71"/>
        <end position="90"/>
    </location>
</feature>
<proteinExistence type="predicted"/>
<gene>
    <name evidence="4" type="ORF">ACFSW8_05625</name>
</gene>
<name>A0ABW4Z916_9BACT</name>
<evidence type="ECO:0000313" key="5">
    <source>
        <dbReference type="Proteomes" id="UP001597389"/>
    </source>
</evidence>
<accession>A0ABW4Z916</accession>